<proteinExistence type="predicted"/>
<gene>
    <name evidence="4" type="ORF">SAMN05661003_11410</name>
</gene>
<evidence type="ECO:0000313" key="4">
    <source>
        <dbReference type="EMBL" id="SDE51368.1"/>
    </source>
</evidence>
<protein>
    <submittedName>
        <fullName evidence="4">N-acetylglutamate synthase</fullName>
    </submittedName>
</protein>
<evidence type="ECO:0000259" key="3">
    <source>
        <dbReference type="PROSITE" id="PS51186"/>
    </source>
</evidence>
<feature type="domain" description="N-acetyltransferase" evidence="3">
    <location>
        <begin position="1"/>
        <end position="138"/>
    </location>
</feature>
<dbReference type="EMBL" id="FNAQ01000014">
    <property type="protein sequence ID" value="SDE51368.1"/>
    <property type="molecule type" value="Genomic_DNA"/>
</dbReference>
<dbReference type="Pfam" id="PF00583">
    <property type="entry name" value="Acetyltransf_1"/>
    <property type="match status" value="1"/>
</dbReference>
<sequence length="149" mass="16615">MIRKARIADAAAIHRLLSNYAGEGKMLSRSLAEIYQVIRSFYVYEELGEVVGIVSLQIWWEDLAEVRSLAVDASQAGKGCGRQLVQACLDEARELGIGRVFALTYQQDFFARLGFGVIDKSALPQKIWGDCVKCPKFPNCDEIAMLRTP</sequence>
<keyword evidence="1" id="KW-0808">Transferase</keyword>
<dbReference type="OrthoDB" id="9793138at2"/>
<dbReference type="PANTHER" id="PTHR43626">
    <property type="entry name" value="ACYL-COA N-ACYLTRANSFERASE"/>
    <property type="match status" value="1"/>
</dbReference>
<dbReference type="InterPro" id="IPR045039">
    <property type="entry name" value="NSI-like"/>
</dbReference>
<dbReference type="RefSeq" id="WP_092079541.1">
    <property type="nucleotide sequence ID" value="NZ_CALFZY010000024.1"/>
</dbReference>
<evidence type="ECO:0000256" key="1">
    <source>
        <dbReference type="ARBA" id="ARBA00022679"/>
    </source>
</evidence>
<evidence type="ECO:0000313" key="5">
    <source>
        <dbReference type="Proteomes" id="UP000243205"/>
    </source>
</evidence>
<dbReference type="STRING" id="57664.SAMN05661003_11410"/>
<dbReference type="NCBIfam" id="NF005840">
    <property type="entry name" value="PRK07757.1"/>
    <property type="match status" value="1"/>
</dbReference>
<dbReference type="PROSITE" id="PS51186">
    <property type="entry name" value="GNAT"/>
    <property type="match status" value="1"/>
</dbReference>
<dbReference type="Gene3D" id="3.40.630.30">
    <property type="match status" value="1"/>
</dbReference>
<dbReference type="Proteomes" id="UP000243205">
    <property type="component" value="Unassembled WGS sequence"/>
</dbReference>
<dbReference type="InterPro" id="IPR000182">
    <property type="entry name" value="GNAT_dom"/>
</dbReference>
<evidence type="ECO:0000256" key="2">
    <source>
        <dbReference type="ARBA" id="ARBA00023315"/>
    </source>
</evidence>
<dbReference type="AlphaFoldDB" id="A0A1G7DIJ7"/>
<accession>A0A1G7DIJ7</accession>
<keyword evidence="5" id="KW-1185">Reference proteome</keyword>
<dbReference type="SUPFAM" id="SSF55729">
    <property type="entry name" value="Acyl-CoA N-acyltransferases (Nat)"/>
    <property type="match status" value="1"/>
</dbReference>
<reference evidence="5" key="1">
    <citation type="submission" date="2016-10" db="EMBL/GenBank/DDBJ databases">
        <authorList>
            <person name="Varghese N."/>
            <person name="Submissions S."/>
        </authorList>
    </citation>
    <scope>NUCLEOTIDE SEQUENCE [LARGE SCALE GENOMIC DNA]</scope>
    <source>
        <strain evidence="5">DSM 8987</strain>
    </source>
</reference>
<dbReference type="GO" id="GO:0005737">
    <property type="term" value="C:cytoplasm"/>
    <property type="evidence" value="ECO:0007669"/>
    <property type="project" value="TreeGrafter"/>
</dbReference>
<organism evidence="4 5">
    <name type="scientific">Desulfuromonas thiophila</name>
    <dbReference type="NCBI Taxonomy" id="57664"/>
    <lineage>
        <taxon>Bacteria</taxon>
        <taxon>Pseudomonadati</taxon>
        <taxon>Thermodesulfobacteriota</taxon>
        <taxon>Desulfuromonadia</taxon>
        <taxon>Desulfuromonadales</taxon>
        <taxon>Desulfuromonadaceae</taxon>
        <taxon>Desulfuromonas</taxon>
    </lineage>
</organism>
<keyword evidence="2" id="KW-0012">Acyltransferase</keyword>
<name>A0A1G7DIJ7_9BACT</name>
<dbReference type="PANTHER" id="PTHR43626:SF4">
    <property type="entry name" value="GCN5-RELATED N-ACETYLTRANSFERASE 2, CHLOROPLASTIC"/>
    <property type="match status" value="1"/>
</dbReference>
<dbReference type="InterPro" id="IPR016181">
    <property type="entry name" value="Acyl_CoA_acyltransferase"/>
</dbReference>
<dbReference type="CDD" id="cd04301">
    <property type="entry name" value="NAT_SF"/>
    <property type="match status" value="1"/>
</dbReference>
<dbReference type="GO" id="GO:0008080">
    <property type="term" value="F:N-acetyltransferase activity"/>
    <property type="evidence" value="ECO:0007669"/>
    <property type="project" value="InterPro"/>
</dbReference>